<dbReference type="GO" id="GO:0004064">
    <property type="term" value="F:arylesterase activity"/>
    <property type="evidence" value="ECO:0007669"/>
    <property type="project" value="InterPro"/>
</dbReference>
<keyword evidence="2" id="KW-0378">Hydrolase</keyword>
<proteinExistence type="inferred from homology"/>
<keyword evidence="6" id="KW-1185">Reference proteome</keyword>
<keyword evidence="4" id="KW-0325">Glycoprotein</keyword>
<accession>A0A1X9NIZ9</accession>
<dbReference type="PANTHER" id="PTHR11799:SF12">
    <property type="entry name" value="PARAOXONASE-RELATED"/>
    <property type="match status" value="1"/>
</dbReference>
<evidence type="ECO:0000256" key="4">
    <source>
        <dbReference type="ARBA" id="ARBA00023180"/>
    </source>
</evidence>
<dbReference type="EMBL" id="CP019343">
    <property type="protein sequence ID" value="ARN75815.1"/>
    <property type="molecule type" value="Genomic_DNA"/>
</dbReference>
<dbReference type="AlphaFoldDB" id="A0A1X9NIZ9"/>
<dbReference type="KEGG" id="osg:BST96_17895"/>
<dbReference type="OrthoDB" id="1158171at2"/>
<evidence type="ECO:0000256" key="2">
    <source>
        <dbReference type="ARBA" id="ARBA00022801"/>
    </source>
</evidence>
<dbReference type="Gene3D" id="2.120.10.30">
    <property type="entry name" value="TolB, C-terminal domain"/>
    <property type="match status" value="1"/>
</dbReference>
<dbReference type="Pfam" id="PF01731">
    <property type="entry name" value="Arylesterase"/>
    <property type="match status" value="1"/>
</dbReference>
<sequence>MKKILLSLLLIVVLFSLWSYNAMDGFDTVEPHFAGSCEVVRGEGSAEDIEIDHQAGVAFISAKDRLGAASSGDNNGTITVYDLAAAKDRFEMEPLQGMDDFSPHGISLYQAEDGRRRLYVINHRATGEETIEVFDVAADHSLNFVKTLRDPLFFSPNDLVAVGWDQLYIANDSGATNGFETGMQMMGLMDISTIVYFDQDRATVAIDSFPTSGGINSSKDGKTLYIGGTSSKSLEVYRRDVNNGALSFLQSFDLKMGVDNIDVAVDGAVWVAGHPKVIDLIGHFASQGEKPAPSQVYILPLDTMANDGSLAAPVDIFTSLGDDLSASSVAAEHQGKFYIGGITPKKMLVCTPG</sequence>
<dbReference type="InterPro" id="IPR051288">
    <property type="entry name" value="Serum_paraoxonase/arylesterase"/>
</dbReference>
<evidence type="ECO:0000256" key="1">
    <source>
        <dbReference type="ARBA" id="ARBA00008595"/>
    </source>
</evidence>
<name>A0A1X9NIZ9_9GAMM</name>
<evidence type="ECO:0008006" key="7">
    <source>
        <dbReference type="Google" id="ProtNLM"/>
    </source>
</evidence>
<dbReference type="SUPFAM" id="SSF63829">
    <property type="entry name" value="Calcium-dependent phosphotriesterase"/>
    <property type="match status" value="1"/>
</dbReference>
<protein>
    <recommendedName>
        <fullName evidence="7">SMP-30/Gluconolactonase/LRE-like region domain-containing protein</fullName>
    </recommendedName>
</protein>
<organism evidence="5 6">
    <name type="scientific">Oceanicoccus sagamiensis</name>
    <dbReference type="NCBI Taxonomy" id="716816"/>
    <lineage>
        <taxon>Bacteria</taxon>
        <taxon>Pseudomonadati</taxon>
        <taxon>Pseudomonadota</taxon>
        <taxon>Gammaproteobacteria</taxon>
        <taxon>Cellvibrionales</taxon>
        <taxon>Spongiibacteraceae</taxon>
        <taxon>Oceanicoccus</taxon>
    </lineage>
</organism>
<evidence type="ECO:0000313" key="5">
    <source>
        <dbReference type="EMBL" id="ARN75815.1"/>
    </source>
</evidence>
<comment type="similarity">
    <text evidence="1">Belongs to the paraoxonase family.</text>
</comment>
<gene>
    <name evidence="5" type="ORF">BST96_17895</name>
</gene>
<dbReference type="STRING" id="716816.BST96_17895"/>
<evidence type="ECO:0000313" key="6">
    <source>
        <dbReference type="Proteomes" id="UP000193450"/>
    </source>
</evidence>
<dbReference type="InterPro" id="IPR011042">
    <property type="entry name" value="6-blade_b-propeller_TolB-like"/>
</dbReference>
<dbReference type="RefSeq" id="WP_085760006.1">
    <property type="nucleotide sequence ID" value="NZ_CP019343.1"/>
</dbReference>
<dbReference type="InterPro" id="IPR002640">
    <property type="entry name" value="Arylesterase"/>
</dbReference>
<reference evidence="5 6" key="1">
    <citation type="submission" date="2016-11" db="EMBL/GenBank/DDBJ databases">
        <title>Trade-off between light-utilization and light-protection in marine flavobacteria.</title>
        <authorList>
            <person name="Kumagai Y."/>
        </authorList>
    </citation>
    <scope>NUCLEOTIDE SEQUENCE [LARGE SCALE GENOMIC DNA]</scope>
    <source>
        <strain evidence="5 6">NBRC 107125</strain>
    </source>
</reference>
<evidence type="ECO:0000256" key="3">
    <source>
        <dbReference type="ARBA" id="ARBA00023157"/>
    </source>
</evidence>
<dbReference type="Proteomes" id="UP000193450">
    <property type="component" value="Chromosome"/>
</dbReference>
<dbReference type="PANTHER" id="PTHR11799">
    <property type="entry name" value="PARAOXONASE"/>
    <property type="match status" value="1"/>
</dbReference>
<keyword evidence="3" id="KW-1015">Disulfide bond</keyword>